<dbReference type="AlphaFoldDB" id="A0A7U2F8Z4"/>
<dbReference type="KEGG" id="pno:SNOG_06736"/>
<sequence>MSAQYRAGCALEPARSSPSFGFHNLHRPVQPAADLVVFRMDRTDARMLAPCDTTSQRGPASQSSFETLPVEVVNHILSYLVSPRSRLPGLTETQSSLEFNALARLTLKKSEDLTAPADSDRWATNLFENHTNQHPFHTLSLTSKRCNELVESYCGHLVRACNMFNLPFAQFDKYGPQSVWPDMSGIVYRRLWLQHAPRHCIYCHAVMDIYPFTTLKRLLTNCKACFYAQTLSLDEIERQYHLSRATVLASPFIRGTQHSFWFLRVDVEAVALQLYGTRAFHEAHQEQFGRPCSICAITKFTPSQRGTRHKSTQKSERRIVNQRKKTRRTLRIPRTPLDNDAY</sequence>
<dbReference type="EMBL" id="CP069032">
    <property type="protein sequence ID" value="QRC99798.1"/>
    <property type="molecule type" value="Genomic_DNA"/>
</dbReference>
<proteinExistence type="predicted"/>
<name>A0A7U2F8Z4_PHANO</name>
<evidence type="ECO:0000313" key="3">
    <source>
        <dbReference type="Proteomes" id="UP000663193"/>
    </source>
</evidence>
<dbReference type="VEuPathDB" id="FungiDB:JI435_067360"/>
<reference evidence="3" key="1">
    <citation type="journal article" date="2021" name="BMC Genomics">
        <title>Chromosome-level genome assembly and manually-curated proteome of model necrotroph Parastagonospora nodorum Sn15 reveals a genome-wide trove of candidate effector homologs, and redundancy of virulence-related functions within an accessory chromosome.</title>
        <authorList>
            <person name="Bertazzoni S."/>
            <person name="Jones D.A.B."/>
            <person name="Phan H.T."/>
            <person name="Tan K.-C."/>
            <person name="Hane J.K."/>
        </authorList>
    </citation>
    <scope>NUCLEOTIDE SEQUENCE [LARGE SCALE GENOMIC DNA]</scope>
    <source>
        <strain evidence="3">SN15 / ATCC MYA-4574 / FGSC 10173)</strain>
    </source>
</reference>
<dbReference type="OrthoDB" id="3718497at2759"/>
<evidence type="ECO:0000256" key="1">
    <source>
        <dbReference type="SAM" id="MobiDB-lite"/>
    </source>
</evidence>
<feature type="region of interest" description="Disordered" evidence="1">
    <location>
        <begin position="303"/>
        <end position="342"/>
    </location>
</feature>
<dbReference type="Proteomes" id="UP000663193">
    <property type="component" value="Chromosome 10"/>
</dbReference>
<accession>A0A7U2F8Z4</accession>
<feature type="compositionally biased region" description="Basic residues" evidence="1">
    <location>
        <begin position="320"/>
        <end position="331"/>
    </location>
</feature>
<dbReference type="OMA" id="PCLICAI"/>
<protein>
    <submittedName>
        <fullName evidence="2">Uncharacterized protein</fullName>
    </submittedName>
</protein>
<organism evidence="2 3">
    <name type="scientific">Phaeosphaeria nodorum (strain SN15 / ATCC MYA-4574 / FGSC 10173)</name>
    <name type="common">Glume blotch fungus</name>
    <name type="synonym">Parastagonospora nodorum</name>
    <dbReference type="NCBI Taxonomy" id="321614"/>
    <lineage>
        <taxon>Eukaryota</taxon>
        <taxon>Fungi</taxon>
        <taxon>Dikarya</taxon>
        <taxon>Ascomycota</taxon>
        <taxon>Pezizomycotina</taxon>
        <taxon>Dothideomycetes</taxon>
        <taxon>Pleosporomycetidae</taxon>
        <taxon>Pleosporales</taxon>
        <taxon>Pleosporineae</taxon>
        <taxon>Phaeosphaeriaceae</taxon>
        <taxon>Parastagonospora</taxon>
    </lineage>
</organism>
<evidence type="ECO:0000313" key="2">
    <source>
        <dbReference type="EMBL" id="QRC99798.1"/>
    </source>
</evidence>
<gene>
    <name evidence="2" type="ORF">JI435_067360</name>
</gene>
<keyword evidence="3" id="KW-1185">Reference proteome</keyword>
<dbReference type="RefSeq" id="XP_001797099.1">
    <property type="nucleotide sequence ID" value="XM_001797047.1"/>
</dbReference>